<organism evidence="2 3">
    <name type="scientific">Effusibacillus dendaii</name>
    <dbReference type="NCBI Taxonomy" id="2743772"/>
    <lineage>
        <taxon>Bacteria</taxon>
        <taxon>Bacillati</taxon>
        <taxon>Bacillota</taxon>
        <taxon>Bacilli</taxon>
        <taxon>Bacillales</taxon>
        <taxon>Alicyclobacillaceae</taxon>
        <taxon>Effusibacillus</taxon>
    </lineage>
</organism>
<feature type="transmembrane region" description="Helical" evidence="1">
    <location>
        <begin position="20"/>
        <end position="53"/>
    </location>
</feature>
<keyword evidence="1" id="KW-0472">Membrane</keyword>
<dbReference type="Proteomes" id="UP000593802">
    <property type="component" value="Chromosome"/>
</dbReference>
<keyword evidence="1" id="KW-0812">Transmembrane</keyword>
<keyword evidence="3" id="KW-1185">Reference proteome</keyword>
<dbReference type="KEGG" id="eff:skT53_32850"/>
<dbReference type="RefSeq" id="WP_200758931.1">
    <property type="nucleotide sequence ID" value="NZ_AP023366.1"/>
</dbReference>
<reference evidence="2 3" key="1">
    <citation type="submission" date="2020-08" db="EMBL/GenBank/DDBJ databases">
        <title>Complete Genome Sequence of Effusibacillus dendaii Strain skT53, Isolated from Farmland soil.</title>
        <authorList>
            <person name="Konishi T."/>
            <person name="Kawasaki H."/>
        </authorList>
    </citation>
    <scope>NUCLEOTIDE SEQUENCE [LARGE SCALE GENOMIC DNA]</scope>
    <source>
        <strain evidence="3">skT53</strain>
    </source>
</reference>
<feature type="transmembrane region" description="Helical" evidence="1">
    <location>
        <begin position="65"/>
        <end position="86"/>
    </location>
</feature>
<accession>A0A7I8DI31</accession>
<evidence type="ECO:0000313" key="2">
    <source>
        <dbReference type="EMBL" id="BCJ88300.1"/>
    </source>
</evidence>
<gene>
    <name evidence="2" type="ORF">skT53_32850</name>
</gene>
<dbReference type="EMBL" id="AP023366">
    <property type="protein sequence ID" value="BCJ88300.1"/>
    <property type="molecule type" value="Genomic_DNA"/>
</dbReference>
<evidence type="ECO:0000256" key="1">
    <source>
        <dbReference type="SAM" id="Phobius"/>
    </source>
</evidence>
<proteinExistence type="predicted"/>
<sequence>MQLQTRYMHMPREAVEVKSVLILGMCLLYMISFFVHIRLFTLLLCLLSVTVFLLSLSDAKPVPRFFSICMFVVGVLLNFVKGNGIVGTVNGILTNLPLLWLVLLVPLVSIPLKMAGYFSSIHFFLK</sequence>
<dbReference type="AlphaFoldDB" id="A0A7I8DI31"/>
<protein>
    <submittedName>
        <fullName evidence="2">Uncharacterized protein</fullName>
    </submittedName>
</protein>
<keyword evidence="1" id="KW-1133">Transmembrane helix</keyword>
<name>A0A7I8DI31_9BACL</name>
<evidence type="ECO:0000313" key="3">
    <source>
        <dbReference type="Proteomes" id="UP000593802"/>
    </source>
</evidence>